<accession>A0A0D5NFH5</accession>
<dbReference type="HOGENOM" id="CLU_2451790_0_0_9"/>
<dbReference type="Proteomes" id="UP000032633">
    <property type="component" value="Chromosome"/>
</dbReference>
<evidence type="ECO:0000256" key="1">
    <source>
        <dbReference type="SAM" id="Phobius"/>
    </source>
</evidence>
<keyword evidence="3" id="KW-1185">Reference proteome</keyword>
<dbReference type="AlphaFoldDB" id="A0A0D5NFH5"/>
<organism evidence="2 3">
    <name type="scientific">Paenibacillus beijingensis</name>
    <dbReference type="NCBI Taxonomy" id="1126833"/>
    <lineage>
        <taxon>Bacteria</taxon>
        <taxon>Bacillati</taxon>
        <taxon>Bacillota</taxon>
        <taxon>Bacilli</taxon>
        <taxon>Bacillales</taxon>
        <taxon>Paenibacillaceae</taxon>
        <taxon>Paenibacillus</taxon>
    </lineage>
</organism>
<name>A0A0D5NFH5_9BACL</name>
<evidence type="ECO:0000313" key="3">
    <source>
        <dbReference type="Proteomes" id="UP000032633"/>
    </source>
</evidence>
<keyword evidence="1" id="KW-1133">Transmembrane helix</keyword>
<dbReference type="EMBL" id="CP011058">
    <property type="protein sequence ID" value="AJY73653.1"/>
    <property type="molecule type" value="Genomic_DNA"/>
</dbReference>
<feature type="transmembrane region" description="Helical" evidence="1">
    <location>
        <begin position="12"/>
        <end position="28"/>
    </location>
</feature>
<sequence length="89" mass="10467">MIPAVKLGGQVLAKPVLLYIRLVLLLYQEGFPSIQGRFRLLMIAVKSFLLNFVFQMEVLLLGRIDFLHRMLSKPLQKKRYRVQKLLQIR</sequence>
<protein>
    <submittedName>
        <fullName evidence="2">Uncharacterized protein</fullName>
    </submittedName>
</protein>
<keyword evidence="1" id="KW-0472">Membrane</keyword>
<keyword evidence="1" id="KW-0812">Transmembrane</keyword>
<proteinExistence type="predicted"/>
<reference evidence="2 3" key="1">
    <citation type="journal article" date="2015" name="J. Biotechnol.">
        <title>Complete genome sequence of Paenibacillus beijingensis 7188(T) (=DSM 24997(T)), a novel rhizobacterium from jujube garden soil.</title>
        <authorList>
            <person name="Kwak Y."/>
            <person name="Shin J.H."/>
        </authorList>
    </citation>
    <scope>NUCLEOTIDE SEQUENCE [LARGE SCALE GENOMIC DNA]</scope>
    <source>
        <strain evidence="2 3">DSM 24997</strain>
    </source>
</reference>
<evidence type="ECO:0000313" key="2">
    <source>
        <dbReference type="EMBL" id="AJY73653.1"/>
    </source>
</evidence>
<feature type="transmembrane region" description="Helical" evidence="1">
    <location>
        <begin position="40"/>
        <end position="61"/>
    </location>
</feature>
<dbReference type="KEGG" id="pbj:VN24_02185"/>
<reference evidence="3" key="2">
    <citation type="submission" date="2015-03" db="EMBL/GenBank/DDBJ databases">
        <title>Genome sequence of Paenibacillus beijingensis strain DSM 24997T.</title>
        <authorList>
            <person name="Kwak Y."/>
            <person name="Shin J.-H."/>
        </authorList>
    </citation>
    <scope>NUCLEOTIDE SEQUENCE [LARGE SCALE GENOMIC DNA]</scope>
    <source>
        <strain evidence="3">DSM 24997</strain>
    </source>
</reference>
<gene>
    <name evidence="2" type="ORF">VN24_02185</name>
</gene>